<name>A0A1M7MI71_9BURK</name>
<dbReference type="RefSeq" id="WP_072783036.1">
    <property type="nucleotide sequence ID" value="NZ_FRCX01000003.1"/>
</dbReference>
<proteinExistence type="predicted"/>
<dbReference type="Proteomes" id="UP000184339">
    <property type="component" value="Unassembled WGS sequence"/>
</dbReference>
<dbReference type="AlphaFoldDB" id="A0A1M7MI71"/>
<organism evidence="1 2">
    <name type="scientific">Duganella sacchari</name>
    <dbReference type="NCBI Taxonomy" id="551987"/>
    <lineage>
        <taxon>Bacteria</taxon>
        <taxon>Pseudomonadati</taxon>
        <taxon>Pseudomonadota</taxon>
        <taxon>Betaproteobacteria</taxon>
        <taxon>Burkholderiales</taxon>
        <taxon>Oxalobacteraceae</taxon>
        <taxon>Telluria group</taxon>
        <taxon>Duganella</taxon>
    </lineage>
</organism>
<protein>
    <submittedName>
        <fullName evidence="1">Uncharacterized protein</fullName>
    </submittedName>
</protein>
<dbReference type="OrthoDB" id="6912460at2"/>
<evidence type="ECO:0000313" key="1">
    <source>
        <dbReference type="EMBL" id="SHM90109.1"/>
    </source>
</evidence>
<evidence type="ECO:0000313" key="2">
    <source>
        <dbReference type="Proteomes" id="UP000184339"/>
    </source>
</evidence>
<dbReference type="EMBL" id="FRCX01000003">
    <property type="protein sequence ID" value="SHM90109.1"/>
    <property type="molecule type" value="Genomic_DNA"/>
</dbReference>
<keyword evidence="2" id="KW-1185">Reference proteome</keyword>
<accession>A0A1M7MI71</accession>
<gene>
    <name evidence="1" type="ORF">SAMN05192549_103169</name>
</gene>
<sequence>MAKSVDSVVSDLRELLNKSGKDAATLTWKKFYVVAGRERIKDAFMEDLAKQAKAASLFVSYGNAVVLVAKDYDFSPV</sequence>
<reference evidence="2" key="1">
    <citation type="submission" date="2016-11" db="EMBL/GenBank/DDBJ databases">
        <authorList>
            <person name="Varghese N."/>
            <person name="Submissions S."/>
        </authorList>
    </citation>
    <scope>NUCLEOTIDE SEQUENCE [LARGE SCALE GENOMIC DNA]</scope>
    <source>
        <strain evidence="2">Sac-22</strain>
    </source>
</reference>